<dbReference type="EMBL" id="BAAAUX010000035">
    <property type="protein sequence ID" value="GAA2818810.1"/>
    <property type="molecule type" value="Genomic_DNA"/>
</dbReference>
<gene>
    <name evidence="1" type="ORF">GCM10010470_62670</name>
</gene>
<dbReference type="InterPro" id="IPR043504">
    <property type="entry name" value="Peptidase_S1_PA_chymotrypsin"/>
</dbReference>
<reference evidence="1 2" key="1">
    <citation type="journal article" date="2019" name="Int. J. Syst. Evol. Microbiol.">
        <title>The Global Catalogue of Microorganisms (GCM) 10K type strain sequencing project: providing services to taxonomists for standard genome sequencing and annotation.</title>
        <authorList>
            <consortium name="The Broad Institute Genomics Platform"/>
            <consortium name="The Broad Institute Genome Sequencing Center for Infectious Disease"/>
            <person name="Wu L."/>
            <person name="Ma J."/>
        </authorList>
    </citation>
    <scope>NUCLEOTIDE SEQUENCE [LARGE SCALE GENOMIC DNA]</scope>
    <source>
        <strain evidence="1 2">JCM 9383</strain>
    </source>
</reference>
<organism evidence="1 2">
    <name type="scientific">Saccharopolyspora taberi</name>
    <dbReference type="NCBI Taxonomy" id="60895"/>
    <lineage>
        <taxon>Bacteria</taxon>
        <taxon>Bacillati</taxon>
        <taxon>Actinomycetota</taxon>
        <taxon>Actinomycetes</taxon>
        <taxon>Pseudonocardiales</taxon>
        <taxon>Pseudonocardiaceae</taxon>
        <taxon>Saccharopolyspora</taxon>
    </lineage>
</organism>
<evidence type="ECO:0000313" key="2">
    <source>
        <dbReference type="Proteomes" id="UP001500979"/>
    </source>
</evidence>
<comment type="caution">
    <text evidence="1">The sequence shown here is derived from an EMBL/GenBank/DDBJ whole genome shotgun (WGS) entry which is preliminary data.</text>
</comment>
<dbReference type="SUPFAM" id="SSF50494">
    <property type="entry name" value="Trypsin-like serine proteases"/>
    <property type="match status" value="1"/>
</dbReference>
<keyword evidence="2" id="KW-1185">Reference proteome</keyword>
<protein>
    <submittedName>
        <fullName evidence="1">Uncharacterized protein</fullName>
    </submittedName>
</protein>
<proteinExistence type="predicted"/>
<dbReference type="Proteomes" id="UP001500979">
    <property type="component" value="Unassembled WGS sequence"/>
</dbReference>
<dbReference type="Gene3D" id="2.40.10.10">
    <property type="entry name" value="Trypsin-like serine proteases"/>
    <property type="match status" value="1"/>
</dbReference>
<evidence type="ECO:0000313" key="1">
    <source>
        <dbReference type="EMBL" id="GAA2818810.1"/>
    </source>
</evidence>
<sequence>MLSIRELRDRAVIRPIKRAVEDQLLDLPGVTAVDIGEKFTAGRSTGKQVIVVSVASKRPSERLLPGARVPGDVLGIPTDVIEETPVLHHLHTGLHDPVTPRQRRTDRFGAVRGGGGIAPDRTVRLGSQEVPAPGEYRRIGTLGLLVTGNAPATVTMGLTTFDVACLDDAWSVGDRMVDPDVGEIYADLARAALSGRVDAAAVTLAQGVDHSAAIDGIGPITGQRGAYPGEAVRKSGYGTGLTTGIVRSIDTTLRVDHGDALGVRVLREQLRITGGPARFTGPGDAGAAVIDRTGQVVGLLIAGSGSGAAGFASPIADVLAELDVELYTETQRLEV</sequence>
<name>A0ABN3VPZ3_9PSEU</name>
<dbReference type="RefSeq" id="WP_344685948.1">
    <property type="nucleotide sequence ID" value="NZ_BAAAUX010000035.1"/>
</dbReference>
<dbReference type="InterPro" id="IPR009003">
    <property type="entry name" value="Peptidase_S1_PA"/>
</dbReference>
<accession>A0ABN3VPZ3</accession>